<dbReference type="Pfam" id="PF02362">
    <property type="entry name" value="B3"/>
    <property type="match status" value="1"/>
</dbReference>
<dbReference type="InterPro" id="IPR003340">
    <property type="entry name" value="B3_DNA-bd"/>
</dbReference>
<feature type="non-terminal residue" evidence="8">
    <location>
        <position position="1"/>
    </location>
</feature>
<feature type="compositionally biased region" description="Low complexity" evidence="6">
    <location>
        <begin position="27"/>
        <end position="39"/>
    </location>
</feature>
<evidence type="ECO:0000256" key="5">
    <source>
        <dbReference type="ARBA" id="ARBA00023242"/>
    </source>
</evidence>
<evidence type="ECO:0000256" key="6">
    <source>
        <dbReference type="SAM" id="MobiDB-lite"/>
    </source>
</evidence>
<dbReference type="PANTHER" id="PTHR31140:SF73">
    <property type="entry name" value="B3 DOMAIN-CONTAINING TRANSCRIPTION FACTOR FUS3"/>
    <property type="match status" value="1"/>
</dbReference>
<evidence type="ECO:0000256" key="1">
    <source>
        <dbReference type="ARBA" id="ARBA00004123"/>
    </source>
</evidence>
<keyword evidence="4" id="KW-0804">Transcription</keyword>
<dbReference type="Proteomes" id="UP000324897">
    <property type="component" value="Unassembled WGS sequence"/>
</dbReference>
<dbReference type="OrthoDB" id="757982at2759"/>
<dbReference type="PANTHER" id="PTHR31140">
    <property type="entry name" value="B3 DOMAIN-CONTAINING TRANSCRIPTION FACTOR ABI3"/>
    <property type="match status" value="1"/>
</dbReference>
<dbReference type="InterPro" id="IPR044800">
    <property type="entry name" value="LEC2-like"/>
</dbReference>
<dbReference type="GO" id="GO:0005634">
    <property type="term" value="C:nucleus"/>
    <property type="evidence" value="ECO:0007669"/>
    <property type="project" value="UniProtKB-SubCell"/>
</dbReference>
<evidence type="ECO:0000256" key="4">
    <source>
        <dbReference type="ARBA" id="ARBA00023163"/>
    </source>
</evidence>
<dbReference type="GO" id="GO:0003700">
    <property type="term" value="F:DNA-binding transcription factor activity"/>
    <property type="evidence" value="ECO:0007669"/>
    <property type="project" value="EnsemblPlants"/>
</dbReference>
<dbReference type="AlphaFoldDB" id="A0A5J9VIK3"/>
<dbReference type="GO" id="GO:0048573">
    <property type="term" value="P:photoperiodism, flowering"/>
    <property type="evidence" value="ECO:0007669"/>
    <property type="project" value="EnsemblPlants"/>
</dbReference>
<comment type="subcellular location">
    <subcellularLocation>
        <location evidence="1">Nucleus</location>
    </subcellularLocation>
</comment>
<dbReference type="Gramene" id="TVU35336">
    <property type="protein sequence ID" value="TVU35336"/>
    <property type="gene ID" value="EJB05_17221"/>
</dbReference>
<dbReference type="InterPro" id="IPR015300">
    <property type="entry name" value="DNA-bd_pseudobarrel_sf"/>
</dbReference>
<accession>A0A5J9VIK3</accession>
<dbReference type="Gene3D" id="2.40.330.10">
    <property type="entry name" value="DNA-binding pseudobarrel domain"/>
    <property type="match status" value="1"/>
</dbReference>
<evidence type="ECO:0000313" key="8">
    <source>
        <dbReference type="EMBL" id="TVU35336.1"/>
    </source>
</evidence>
<name>A0A5J9VIK3_9POAL</name>
<dbReference type="SMART" id="SM01019">
    <property type="entry name" value="B3"/>
    <property type="match status" value="1"/>
</dbReference>
<feature type="domain" description="TF-B3" evidence="7">
    <location>
        <begin position="191"/>
        <end position="298"/>
    </location>
</feature>
<sequence>GPFVSAPAGNPEGETPCQPAPPSLVLPPRARAVGRAPARISASPPSHPATGTCTRFRARTPLVTPRPRLRVSARPAHPAIKARARPTLDDADAAAVCLAPPPYQHLRLLRPPLDRSTDMAGVSKPPVSNSSSSSGGDNGPRRITRKRRSARRVPRGGATRRPSAPRPLNELDLNTAAFDPEQYAARLRVILQKELRNSDVSQLGRIVLPKKEAEAYLPNLISKDGKFLCMLDLVLPIHDSDRVRHISCRYWPNNKSRMYVLENTGDYVRARDLQQGDFIVIYKDDENNRFVIGAKKAGDGQTATVPQLHEHVSATSPPPSQVIHDYAAPVAPEAGILAFMPQADENYEIFDGILNSLPEIPVANVRYSDFFDPFGDCMDMANPLNASHSVNLATHFHDGSSSLLPNPKSGPLL</sequence>
<proteinExistence type="predicted"/>
<reference evidence="8 9" key="1">
    <citation type="journal article" date="2019" name="Sci. Rep.">
        <title>A high-quality genome of Eragrostis curvula grass provides insights into Poaceae evolution and supports new strategies to enhance forage quality.</title>
        <authorList>
            <person name="Carballo J."/>
            <person name="Santos B.A.C.M."/>
            <person name="Zappacosta D."/>
            <person name="Garbus I."/>
            <person name="Selva J.P."/>
            <person name="Gallo C.A."/>
            <person name="Diaz A."/>
            <person name="Albertini E."/>
            <person name="Caccamo M."/>
            <person name="Echenique V."/>
        </authorList>
    </citation>
    <scope>NUCLEOTIDE SEQUENCE [LARGE SCALE GENOMIC DNA]</scope>
    <source>
        <strain evidence="9">cv. Victoria</strain>
        <tissue evidence="8">Leaf</tissue>
    </source>
</reference>
<dbReference type="SUPFAM" id="SSF101936">
    <property type="entry name" value="DNA-binding pseudobarrel domain"/>
    <property type="match status" value="1"/>
</dbReference>
<dbReference type="EMBL" id="RWGY01000009">
    <property type="protein sequence ID" value="TVU35336.1"/>
    <property type="molecule type" value="Genomic_DNA"/>
</dbReference>
<keyword evidence="3" id="KW-0238">DNA-binding</keyword>
<dbReference type="CDD" id="cd10017">
    <property type="entry name" value="B3_DNA"/>
    <property type="match status" value="1"/>
</dbReference>
<feature type="region of interest" description="Disordered" evidence="6">
    <location>
        <begin position="114"/>
        <end position="173"/>
    </location>
</feature>
<evidence type="ECO:0000256" key="2">
    <source>
        <dbReference type="ARBA" id="ARBA00023015"/>
    </source>
</evidence>
<keyword evidence="2" id="KW-0805">Transcription regulation</keyword>
<organism evidence="8 9">
    <name type="scientific">Eragrostis curvula</name>
    <name type="common">weeping love grass</name>
    <dbReference type="NCBI Taxonomy" id="38414"/>
    <lineage>
        <taxon>Eukaryota</taxon>
        <taxon>Viridiplantae</taxon>
        <taxon>Streptophyta</taxon>
        <taxon>Embryophyta</taxon>
        <taxon>Tracheophyta</taxon>
        <taxon>Spermatophyta</taxon>
        <taxon>Magnoliopsida</taxon>
        <taxon>Liliopsida</taxon>
        <taxon>Poales</taxon>
        <taxon>Poaceae</taxon>
        <taxon>PACMAD clade</taxon>
        <taxon>Chloridoideae</taxon>
        <taxon>Eragrostideae</taxon>
        <taxon>Eragrostidinae</taxon>
        <taxon>Eragrostis</taxon>
    </lineage>
</organism>
<evidence type="ECO:0000313" key="9">
    <source>
        <dbReference type="Proteomes" id="UP000324897"/>
    </source>
</evidence>
<evidence type="ECO:0000256" key="3">
    <source>
        <dbReference type="ARBA" id="ARBA00023125"/>
    </source>
</evidence>
<comment type="caution">
    <text evidence="8">The sequence shown here is derived from an EMBL/GenBank/DDBJ whole genome shotgun (WGS) entry which is preliminary data.</text>
</comment>
<gene>
    <name evidence="8" type="ORF">EJB05_17221</name>
</gene>
<feature type="compositionally biased region" description="Basic residues" evidence="6">
    <location>
        <begin position="142"/>
        <end position="154"/>
    </location>
</feature>
<keyword evidence="9" id="KW-1185">Reference proteome</keyword>
<protein>
    <recommendedName>
        <fullName evidence="7">TF-B3 domain-containing protein</fullName>
    </recommendedName>
</protein>
<keyword evidence="5" id="KW-0539">Nucleus</keyword>
<feature type="compositionally biased region" description="Low complexity" evidence="6">
    <location>
        <begin position="121"/>
        <end position="135"/>
    </location>
</feature>
<evidence type="ECO:0000259" key="7">
    <source>
        <dbReference type="SMART" id="SM01019"/>
    </source>
</evidence>
<feature type="region of interest" description="Disordered" evidence="6">
    <location>
        <begin position="1"/>
        <end position="53"/>
    </location>
</feature>
<dbReference type="GO" id="GO:0000976">
    <property type="term" value="F:transcription cis-regulatory region binding"/>
    <property type="evidence" value="ECO:0007669"/>
    <property type="project" value="EnsemblPlants"/>
</dbReference>